<organism evidence="1 2">
    <name type="scientific">Tritrichomonas musculus</name>
    <dbReference type="NCBI Taxonomy" id="1915356"/>
    <lineage>
        <taxon>Eukaryota</taxon>
        <taxon>Metamonada</taxon>
        <taxon>Parabasalia</taxon>
        <taxon>Tritrichomonadida</taxon>
        <taxon>Tritrichomonadidae</taxon>
        <taxon>Tritrichomonas</taxon>
    </lineage>
</organism>
<dbReference type="EMBL" id="JAPFFF010000002">
    <property type="protein sequence ID" value="KAK8895753.1"/>
    <property type="molecule type" value="Genomic_DNA"/>
</dbReference>
<name>A0ABR2KXI1_9EUKA</name>
<gene>
    <name evidence="1" type="ORF">M9Y10_013638</name>
</gene>
<comment type="caution">
    <text evidence="1">The sequence shown here is derived from an EMBL/GenBank/DDBJ whole genome shotgun (WGS) entry which is preliminary data.</text>
</comment>
<accession>A0ABR2KXI1</accession>
<keyword evidence="2" id="KW-1185">Reference proteome</keyword>
<dbReference type="Proteomes" id="UP001470230">
    <property type="component" value="Unassembled WGS sequence"/>
</dbReference>
<evidence type="ECO:0000313" key="1">
    <source>
        <dbReference type="EMBL" id="KAK8895753.1"/>
    </source>
</evidence>
<reference evidence="1 2" key="1">
    <citation type="submission" date="2024-04" db="EMBL/GenBank/DDBJ databases">
        <title>Tritrichomonas musculus Genome.</title>
        <authorList>
            <person name="Alves-Ferreira E."/>
            <person name="Grigg M."/>
            <person name="Lorenzi H."/>
            <person name="Galac M."/>
        </authorList>
    </citation>
    <scope>NUCLEOTIDE SEQUENCE [LARGE SCALE GENOMIC DNA]</scope>
    <source>
        <strain evidence="1 2">EAF2021</strain>
    </source>
</reference>
<proteinExistence type="predicted"/>
<sequence length="241" mass="28718">MELPPRVNTLYPNRENIVNDGNTPLPIETAFFLEDAQKDKAKFNRYWFNYPVEWSTANKGESIIGVCSAQMIKRRRRIEFDVYIFKVLKSYFQIHGGKLEDPIFTDELYNKFYQDDIKEEYAKTPKWKWIANFTVIDWISEEGDLRGFFDSVNTAMKSWIAMHVDYAKVFSQNDSFMAYRDIQTDRYYDKDGFHEIIFTRNNDLDDDSQQYINFFQITDWNDDFADVFNIGTGSFQKNPKK</sequence>
<protein>
    <submittedName>
        <fullName evidence="1">Uncharacterized protein</fullName>
    </submittedName>
</protein>
<evidence type="ECO:0000313" key="2">
    <source>
        <dbReference type="Proteomes" id="UP001470230"/>
    </source>
</evidence>